<proteinExistence type="predicted"/>
<dbReference type="EMBL" id="KV013493">
    <property type="protein sequence ID" value="KZV23492.1"/>
    <property type="molecule type" value="Genomic_DNA"/>
</dbReference>
<evidence type="ECO:0000313" key="2">
    <source>
        <dbReference type="EMBL" id="KZV23492.1"/>
    </source>
</evidence>
<reference evidence="2 3" key="1">
    <citation type="journal article" date="2015" name="Proc. Natl. Acad. Sci. U.S.A.">
        <title>The resurrection genome of Boea hygrometrica: A blueprint for survival of dehydration.</title>
        <authorList>
            <person name="Xiao L."/>
            <person name="Yang G."/>
            <person name="Zhang L."/>
            <person name="Yang X."/>
            <person name="Zhao S."/>
            <person name="Ji Z."/>
            <person name="Zhou Q."/>
            <person name="Hu M."/>
            <person name="Wang Y."/>
            <person name="Chen M."/>
            <person name="Xu Y."/>
            <person name="Jin H."/>
            <person name="Xiao X."/>
            <person name="Hu G."/>
            <person name="Bao F."/>
            <person name="Hu Y."/>
            <person name="Wan P."/>
            <person name="Li L."/>
            <person name="Deng X."/>
            <person name="Kuang T."/>
            <person name="Xiang C."/>
            <person name="Zhu J.K."/>
            <person name="Oliver M.J."/>
            <person name="He Y."/>
        </authorList>
    </citation>
    <scope>NUCLEOTIDE SEQUENCE [LARGE SCALE GENOMIC DNA]</scope>
    <source>
        <strain evidence="3">cv. XS01</strain>
    </source>
</reference>
<accession>A0A2Z7AW83</accession>
<feature type="compositionally biased region" description="Polar residues" evidence="1">
    <location>
        <begin position="243"/>
        <end position="253"/>
    </location>
</feature>
<feature type="compositionally biased region" description="Polar residues" evidence="1">
    <location>
        <begin position="223"/>
        <end position="235"/>
    </location>
</feature>
<name>A0A2Z7AW83_9LAMI</name>
<keyword evidence="3" id="KW-1185">Reference proteome</keyword>
<organism evidence="2 3">
    <name type="scientific">Dorcoceras hygrometricum</name>
    <dbReference type="NCBI Taxonomy" id="472368"/>
    <lineage>
        <taxon>Eukaryota</taxon>
        <taxon>Viridiplantae</taxon>
        <taxon>Streptophyta</taxon>
        <taxon>Embryophyta</taxon>
        <taxon>Tracheophyta</taxon>
        <taxon>Spermatophyta</taxon>
        <taxon>Magnoliopsida</taxon>
        <taxon>eudicotyledons</taxon>
        <taxon>Gunneridae</taxon>
        <taxon>Pentapetalae</taxon>
        <taxon>asterids</taxon>
        <taxon>lamiids</taxon>
        <taxon>Lamiales</taxon>
        <taxon>Gesneriaceae</taxon>
        <taxon>Didymocarpoideae</taxon>
        <taxon>Trichosporeae</taxon>
        <taxon>Loxocarpinae</taxon>
        <taxon>Dorcoceras</taxon>
    </lineage>
</organism>
<dbReference type="AlphaFoldDB" id="A0A2Z7AW83"/>
<protein>
    <submittedName>
        <fullName evidence="2">Uncharacterized protein</fullName>
    </submittedName>
</protein>
<evidence type="ECO:0000313" key="3">
    <source>
        <dbReference type="Proteomes" id="UP000250235"/>
    </source>
</evidence>
<sequence>MIPLGITDSACKNRFVVVSVQYGPFNPYIPIRSTTIGKSRVSIDPIAMHTSWRSNSDIASVTRSTSGFQFFRWNALESERIFREQNLLARTIAAKCGGGGGGRRGEFAEYLFVVNSFTLKHKSTLARDLSHYISSDCIRYPRTRASGESSTTKHRLHMLRDLTQSRHLMTLTESVNESNTELLHCQLAKRHIGFQWVSTTKAAYTTTVQIALKQPAHGRRLLQASSSAQNCSTRQHTPHKALSSDTPTSHPAAQHSTVLICHLASDLVQLATTQQASKLNSTNHTSSALRAAAETPATLNSLLFYDQHRPQN</sequence>
<evidence type="ECO:0000256" key="1">
    <source>
        <dbReference type="SAM" id="MobiDB-lite"/>
    </source>
</evidence>
<gene>
    <name evidence="2" type="ORF">F511_40237</name>
</gene>
<dbReference type="Proteomes" id="UP000250235">
    <property type="component" value="Unassembled WGS sequence"/>
</dbReference>
<feature type="region of interest" description="Disordered" evidence="1">
    <location>
        <begin position="221"/>
        <end position="253"/>
    </location>
</feature>